<name>A0A0B6YGN7_9EUPU</name>
<dbReference type="AlphaFoldDB" id="A0A0B6YGN7"/>
<protein>
    <submittedName>
        <fullName evidence="1">Uncharacterized protein</fullName>
    </submittedName>
</protein>
<sequence length="73" mass="7933">LTEPIASSLTESTVGSLIDLPASWLTESTAGSLTEPTASCELQEQHTVQIDDHLKEVIEDNSEDSRSFIDQQS</sequence>
<dbReference type="EMBL" id="HACG01008469">
    <property type="protein sequence ID" value="CEK55334.1"/>
    <property type="molecule type" value="Transcribed_RNA"/>
</dbReference>
<proteinExistence type="predicted"/>
<reference evidence="1" key="1">
    <citation type="submission" date="2014-12" db="EMBL/GenBank/DDBJ databases">
        <title>Insight into the proteome of Arion vulgaris.</title>
        <authorList>
            <person name="Aradska J."/>
            <person name="Bulat T."/>
            <person name="Smidak R."/>
            <person name="Sarate P."/>
            <person name="Gangsoo J."/>
            <person name="Sialana F."/>
            <person name="Bilban M."/>
            <person name="Lubec G."/>
        </authorList>
    </citation>
    <scope>NUCLEOTIDE SEQUENCE</scope>
    <source>
        <tissue evidence="1">Skin</tissue>
    </source>
</reference>
<organism evidence="1">
    <name type="scientific">Arion vulgaris</name>
    <dbReference type="NCBI Taxonomy" id="1028688"/>
    <lineage>
        <taxon>Eukaryota</taxon>
        <taxon>Metazoa</taxon>
        <taxon>Spiralia</taxon>
        <taxon>Lophotrochozoa</taxon>
        <taxon>Mollusca</taxon>
        <taxon>Gastropoda</taxon>
        <taxon>Heterobranchia</taxon>
        <taxon>Euthyneura</taxon>
        <taxon>Panpulmonata</taxon>
        <taxon>Eupulmonata</taxon>
        <taxon>Stylommatophora</taxon>
        <taxon>Helicina</taxon>
        <taxon>Arionoidea</taxon>
        <taxon>Arionidae</taxon>
        <taxon>Arion</taxon>
    </lineage>
</organism>
<feature type="non-terminal residue" evidence="1">
    <location>
        <position position="73"/>
    </location>
</feature>
<evidence type="ECO:0000313" key="1">
    <source>
        <dbReference type="EMBL" id="CEK55334.1"/>
    </source>
</evidence>
<gene>
    <name evidence="1" type="primary">ORF24952</name>
</gene>
<feature type="non-terminal residue" evidence="1">
    <location>
        <position position="1"/>
    </location>
</feature>
<accession>A0A0B6YGN7</accession>